<feature type="region of interest" description="Disordered" evidence="1">
    <location>
        <begin position="1"/>
        <end position="56"/>
    </location>
</feature>
<name>A0A9D4HE74_DREPO</name>
<organism evidence="2 3">
    <name type="scientific">Dreissena polymorpha</name>
    <name type="common">Zebra mussel</name>
    <name type="synonym">Mytilus polymorpha</name>
    <dbReference type="NCBI Taxonomy" id="45954"/>
    <lineage>
        <taxon>Eukaryota</taxon>
        <taxon>Metazoa</taxon>
        <taxon>Spiralia</taxon>
        <taxon>Lophotrochozoa</taxon>
        <taxon>Mollusca</taxon>
        <taxon>Bivalvia</taxon>
        <taxon>Autobranchia</taxon>
        <taxon>Heteroconchia</taxon>
        <taxon>Euheterodonta</taxon>
        <taxon>Imparidentia</taxon>
        <taxon>Neoheterodontei</taxon>
        <taxon>Myida</taxon>
        <taxon>Dreissenoidea</taxon>
        <taxon>Dreissenidae</taxon>
        <taxon>Dreissena</taxon>
    </lineage>
</organism>
<dbReference type="EMBL" id="JAIWYP010000004">
    <property type="protein sequence ID" value="KAH3831821.1"/>
    <property type="molecule type" value="Genomic_DNA"/>
</dbReference>
<sequence>MTGRSPVWSGHDMTGQVIGDRSGHLHRSGPVQSGPVTGQQSEEAGFDTKARPTDIV</sequence>
<dbReference type="AlphaFoldDB" id="A0A9D4HE74"/>
<reference evidence="2" key="2">
    <citation type="submission" date="2020-11" db="EMBL/GenBank/DDBJ databases">
        <authorList>
            <person name="McCartney M.A."/>
            <person name="Auch B."/>
            <person name="Kono T."/>
            <person name="Mallez S."/>
            <person name="Becker A."/>
            <person name="Gohl D.M."/>
            <person name="Silverstein K.A.T."/>
            <person name="Koren S."/>
            <person name="Bechman K.B."/>
            <person name="Herman A."/>
            <person name="Abrahante J.E."/>
            <person name="Garbe J."/>
        </authorList>
    </citation>
    <scope>NUCLEOTIDE SEQUENCE</scope>
    <source>
        <strain evidence="2">Duluth1</strain>
        <tissue evidence="2">Whole animal</tissue>
    </source>
</reference>
<feature type="compositionally biased region" description="Polar residues" evidence="1">
    <location>
        <begin position="30"/>
        <end position="42"/>
    </location>
</feature>
<comment type="caution">
    <text evidence="2">The sequence shown here is derived from an EMBL/GenBank/DDBJ whole genome shotgun (WGS) entry which is preliminary data.</text>
</comment>
<accession>A0A9D4HE74</accession>
<evidence type="ECO:0000313" key="3">
    <source>
        <dbReference type="Proteomes" id="UP000828390"/>
    </source>
</evidence>
<gene>
    <name evidence="2" type="ORF">DPMN_105092</name>
</gene>
<feature type="compositionally biased region" description="Basic and acidic residues" evidence="1">
    <location>
        <begin position="46"/>
        <end position="56"/>
    </location>
</feature>
<proteinExistence type="predicted"/>
<evidence type="ECO:0000313" key="2">
    <source>
        <dbReference type="EMBL" id="KAH3831821.1"/>
    </source>
</evidence>
<keyword evidence="3" id="KW-1185">Reference proteome</keyword>
<dbReference type="Proteomes" id="UP000828390">
    <property type="component" value="Unassembled WGS sequence"/>
</dbReference>
<reference evidence="2" key="1">
    <citation type="journal article" date="2019" name="bioRxiv">
        <title>The Genome of the Zebra Mussel, Dreissena polymorpha: A Resource for Invasive Species Research.</title>
        <authorList>
            <person name="McCartney M.A."/>
            <person name="Auch B."/>
            <person name="Kono T."/>
            <person name="Mallez S."/>
            <person name="Zhang Y."/>
            <person name="Obille A."/>
            <person name="Becker A."/>
            <person name="Abrahante J.E."/>
            <person name="Garbe J."/>
            <person name="Badalamenti J.P."/>
            <person name="Herman A."/>
            <person name="Mangelson H."/>
            <person name="Liachko I."/>
            <person name="Sullivan S."/>
            <person name="Sone E.D."/>
            <person name="Koren S."/>
            <person name="Silverstein K.A.T."/>
            <person name="Beckman K.B."/>
            <person name="Gohl D.M."/>
        </authorList>
    </citation>
    <scope>NUCLEOTIDE SEQUENCE</scope>
    <source>
        <strain evidence="2">Duluth1</strain>
        <tissue evidence="2">Whole animal</tissue>
    </source>
</reference>
<evidence type="ECO:0000256" key="1">
    <source>
        <dbReference type="SAM" id="MobiDB-lite"/>
    </source>
</evidence>
<protein>
    <submittedName>
        <fullName evidence="2">Uncharacterized protein</fullName>
    </submittedName>
</protein>